<accession>A0AAX3YI25</accession>
<evidence type="ECO:0000256" key="1">
    <source>
        <dbReference type="SAM" id="MobiDB-lite"/>
    </source>
</evidence>
<dbReference type="RefSeq" id="WP_240483108.1">
    <property type="nucleotide sequence ID" value="NZ_CAJUXZ010000001.1"/>
</dbReference>
<name>A0AAX3YI25_RHOOP</name>
<evidence type="ECO:0000313" key="4">
    <source>
        <dbReference type="Proteomes" id="UP001066327"/>
    </source>
</evidence>
<dbReference type="AlphaFoldDB" id="A0AAX3YI25"/>
<dbReference type="EMBL" id="JAPWIS010000016">
    <property type="protein sequence ID" value="MCZ4587491.1"/>
    <property type="molecule type" value="Genomic_DNA"/>
</dbReference>
<keyword evidence="4" id="KW-1185">Reference proteome</keyword>
<evidence type="ECO:0000313" key="5">
    <source>
        <dbReference type="Proteomes" id="UP001231166"/>
    </source>
</evidence>
<protein>
    <recommendedName>
        <fullName evidence="6">Transposase</fullName>
    </recommendedName>
</protein>
<evidence type="ECO:0000313" key="3">
    <source>
        <dbReference type="EMBL" id="WLF49122.1"/>
    </source>
</evidence>
<dbReference type="Proteomes" id="UP001066327">
    <property type="component" value="Unassembled WGS sequence"/>
</dbReference>
<dbReference type="EMBL" id="CP130953">
    <property type="protein sequence ID" value="WLF49122.1"/>
    <property type="molecule type" value="Genomic_DNA"/>
</dbReference>
<feature type="region of interest" description="Disordered" evidence="1">
    <location>
        <begin position="185"/>
        <end position="206"/>
    </location>
</feature>
<organism evidence="3 5">
    <name type="scientific">Rhodococcus opacus</name>
    <name type="common">Nocardia opaca</name>
    <dbReference type="NCBI Taxonomy" id="37919"/>
    <lineage>
        <taxon>Bacteria</taxon>
        <taxon>Bacillati</taxon>
        <taxon>Actinomycetota</taxon>
        <taxon>Actinomycetes</taxon>
        <taxon>Mycobacteriales</taxon>
        <taxon>Nocardiaceae</taxon>
        <taxon>Rhodococcus</taxon>
    </lineage>
</organism>
<reference evidence="3" key="2">
    <citation type="submission" date="2023-07" db="EMBL/GenBank/DDBJ databases">
        <title>Genomic analysis of Rhodococcus opacus VOC-14 with glycol ethers degradation activity.</title>
        <authorList>
            <person name="Narkevich D.A."/>
            <person name="Hlushen A.M."/>
            <person name="Akhremchuk A.E."/>
            <person name="Sikolenko M.A."/>
            <person name="Valentovich L.N."/>
        </authorList>
    </citation>
    <scope>NUCLEOTIDE SEQUENCE</scope>
    <source>
        <strain evidence="3">VOC-14</strain>
    </source>
</reference>
<feature type="region of interest" description="Disordered" evidence="1">
    <location>
        <begin position="148"/>
        <end position="168"/>
    </location>
</feature>
<proteinExistence type="predicted"/>
<reference evidence="2" key="1">
    <citation type="submission" date="2022-12" db="EMBL/GenBank/DDBJ databases">
        <authorList>
            <person name="Krivoruchko A.V."/>
            <person name="Elkin A."/>
        </authorList>
    </citation>
    <scope>NUCLEOTIDE SEQUENCE</scope>
    <source>
        <strain evidence="2">IEGM 249</strain>
    </source>
</reference>
<evidence type="ECO:0000313" key="2">
    <source>
        <dbReference type="EMBL" id="MCZ4587491.1"/>
    </source>
</evidence>
<evidence type="ECO:0008006" key="6">
    <source>
        <dbReference type="Google" id="ProtNLM"/>
    </source>
</evidence>
<sequence length="206" mass="22588">MVRSVSRFTTEDADLLLSPRQRRDLLDCFGLFGIRFAVRLIRAGATDAPALAHELTAHSGLEDLRRTLHLQFGQRSTELKAHSALRSLKATLARTPSSASRSLGSAADRLLADTHVFRELRVLSGLRTSGLQLRDTAVVLLERVLGGEGMSPHTRRGPARPCSRADAQRRATRLTCSLTMLIALSGPGSRSGRRRRERRVTSSANV</sequence>
<gene>
    <name evidence="2" type="ORF">O4328_28035</name>
    <name evidence="3" type="ORF">Q5707_09105</name>
</gene>
<dbReference type="Proteomes" id="UP001231166">
    <property type="component" value="Chromosome"/>
</dbReference>